<dbReference type="EMBL" id="MF599468">
    <property type="protein sequence ID" value="ATE87149.1"/>
    <property type="molecule type" value="Genomic_DNA"/>
</dbReference>
<sequence length="172" mass="20920">MNVDVDTEELLCDYDITPEMNTMKVCIMNCSDLFIPEINELDESDIDFTIIILFTYIFDIENFHISKDCEFVCFENLDCKKIKYDFPEFYTYGTHMFFLYYSIKSLYYMFDKKLITLKELEKLVEKSFNFIFWNYMTTFPHLDINVEWKYFTELKRSTLKNSKNIEKIEDSE</sequence>
<reference evidence="1" key="1">
    <citation type="journal article" date="2017" name="Arch. Virol.">
        <title>Complete genome sequence of shrimp hemocyte iridescent virus (SHIV) isolated from white leg shrimp, Litopenaeus vannamei.</title>
        <authorList>
            <person name="Qiu L."/>
            <person name="Chen M.M."/>
            <person name="Wang R.Y."/>
            <person name="Wan X.Y."/>
            <person name="Li C."/>
            <person name="Zhang Q.L."/>
            <person name="Dong X."/>
            <person name="Yang B."/>
            <person name="Xiang J.H."/>
            <person name="Huang J."/>
        </authorList>
    </citation>
    <scope>NUCLEOTIDE SEQUENCE [LARGE SCALE GENOMIC DNA]</scope>
    <source>
        <strain evidence="1">20141215</strain>
    </source>
</reference>
<evidence type="ECO:0000313" key="1">
    <source>
        <dbReference type="EMBL" id="ATE87149.1"/>
    </source>
</evidence>
<dbReference type="GeneID" id="65099912"/>
<evidence type="ECO:0000313" key="2">
    <source>
        <dbReference type="Proteomes" id="UP000297192"/>
    </source>
</evidence>
<organism evidence="1">
    <name type="scientific">Shrimp hemocyte iridescent virus</name>
    <dbReference type="NCBI Taxonomy" id="2039780"/>
    <lineage>
        <taxon>Viruses</taxon>
        <taxon>Varidnaviria</taxon>
        <taxon>Bamfordvirae</taxon>
        <taxon>Nucleocytoviricota</taxon>
        <taxon>Megaviricetes</taxon>
        <taxon>Pimascovirales</taxon>
        <taxon>Pimascovirales incertae sedis</taxon>
        <taxon>Iridoviridae</taxon>
        <taxon>Betairidovirinae</taxon>
        <taxon>Decapodiridovirus</taxon>
        <taxon>Decapodiridovirus litopenaeus1</taxon>
        <taxon>Decapod iridescent virus 1</taxon>
    </lineage>
</organism>
<dbReference type="RefSeq" id="YP_010084892.1">
    <property type="nucleotide sequence ID" value="NC_055165.1"/>
</dbReference>
<reference evidence="1" key="2">
    <citation type="journal article" date="2017" name="Sci. Rep.">
        <title>Characterization of a new member of Iridoviridae, Shrimp hemocyte iridescent virus (SHIV), found in white leg shrimp (Litopenaeus vannamei).</title>
        <authorList>
            <person name="Qiu L."/>
            <person name="Chen M.M."/>
            <person name="Wan X.Y."/>
            <person name="Li C."/>
            <person name="Zhang Q.L."/>
            <person name="Wang R.Y."/>
            <person name="Cheng D.Y."/>
            <person name="Dong X."/>
            <person name="Yang B."/>
            <person name="Wang X.H."/>
            <person name="Xiang J.H."/>
            <person name="Huang J."/>
        </authorList>
    </citation>
    <scope>NUCLEOTIDE SEQUENCE [LARGE SCALE GENOMIC DNA]</scope>
    <source>
        <strain evidence="1">20141215</strain>
    </source>
</reference>
<protein>
    <submittedName>
        <fullName evidence="1">Uncharacterized protein</fullName>
    </submittedName>
</protein>
<proteinExistence type="predicted"/>
<gene>
    <name evidence="1" type="primary">140R</name>
</gene>
<dbReference type="KEGG" id="vg:65099912"/>
<accession>A0A291B0X6</accession>
<name>A0A291B0X6_9VIRU</name>
<keyword evidence="2" id="KW-1185">Reference proteome</keyword>
<dbReference type="Proteomes" id="UP000297192">
    <property type="component" value="Segment"/>
</dbReference>